<accession>A0AAJ6QQH8</accession>
<feature type="compositionally biased region" description="Pro residues" evidence="1">
    <location>
        <begin position="141"/>
        <end position="156"/>
    </location>
</feature>
<dbReference type="Proteomes" id="UP000694867">
    <property type="component" value="Unplaced"/>
</dbReference>
<evidence type="ECO:0000256" key="2">
    <source>
        <dbReference type="SAM" id="SignalP"/>
    </source>
</evidence>
<dbReference type="GeneID" id="100899912"/>
<keyword evidence="2" id="KW-0732">Signal</keyword>
<keyword evidence="3" id="KW-1185">Reference proteome</keyword>
<protein>
    <submittedName>
        <fullName evidence="4">Uncharacterized protein LOC100899912</fullName>
    </submittedName>
</protein>
<evidence type="ECO:0000313" key="4">
    <source>
        <dbReference type="RefSeq" id="XP_003740530.3"/>
    </source>
</evidence>
<feature type="compositionally biased region" description="Pro residues" evidence="1">
    <location>
        <begin position="122"/>
        <end position="132"/>
    </location>
</feature>
<dbReference type="PROSITE" id="PS51257">
    <property type="entry name" value="PROKAR_LIPOPROTEIN"/>
    <property type="match status" value="1"/>
</dbReference>
<proteinExistence type="predicted"/>
<sequence>MHLRWSYLSVLVLIVLSCPKSSAQQDVPKSMSQRIQRWMIGRMGLGGLPMASPLGLNPLSITGMSGLGGFFGMSPMTTGLLTLMGYGRPPAEAQDHPVYVPAPARYSSAGPRPAPSDQAPVRSPPPRPPPHPSHYSSAHHYPPPPPPSHYAHPPSPYSSHPGYYRHSRPVHYPVVMHHGPYLPGGSAPPRYVYRGPTPNGGFYKGGRSGGRTMAYGQHSFVHGIPIAIPRGIIKSPIGGPVAIKTVDGMMLGPFSRPVHLHGMPTVGQLPVTAGDISSGGMHDFLADSDLNLKDMMGTHEPDTVFQSMDDGLGSGINGDFFSDAMKDFDLGSDVGHMVIGDDIKTLDMKDNILAAASTSMKHKHPLLTGDAFIVSESRPHVSTLQPQRTPHTKASNSAVAKSS</sequence>
<feature type="signal peptide" evidence="2">
    <location>
        <begin position="1"/>
        <end position="23"/>
    </location>
</feature>
<name>A0AAJ6QQH8_9ACAR</name>
<dbReference type="RefSeq" id="XP_003740530.3">
    <property type="nucleotide sequence ID" value="XM_003740482.3"/>
</dbReference>
<evidence type="ECO:0000256" key="1">
    <source>
        <dbReference type="SAM" id="MobiDB-lite"/>
    </source>
</evidence>
<organism evidence="3 4">
    <name type="scientific">Galendromus occidentalis</name>
    <name type="common">western predatory mite</name>
    <dbReference type="NCBI Taxonomy" id="34638"/>
    <lineage>
        <taxon>Eukaryota</taxon>
        <taxon>Metazoa</taxon>
        <taxon>Ecdysozoa</taxon>
        <taxon>Arthropoda</taxon>
        <taxon>Chelicerata</taxon>
        <taxon>Arachnida</taxon>
        <taxon>Acari</taxon>
        <taxon>Parasitiformes</taxon>
        <taxon>Mesostigmata</taxon>
        <taxon>Gamasina</taxon>
        <taxon>Phytoseioidea</taxon>
        <taxon>Phytoseiidae</taxon>
        <taxon>Typhlodrominae</taxon>
        <taxon>Galendromus</taxon>
    </lineage>
</organism>
<feature type="region of interest" description="Disordered" evidence="1">
    <location>
        <begin position="101"/>
        <end position="162"/>
    </location>
</feature>
<dbReference type="KEGG" id="goe:100899912"/>
<evidence type="ECO:0000313" key="3">
    <source>
        <dbReference type="Proteomes" id="UP000694867"/>
    </source>
</evidence>
<feature type="region of interest" description="Disordered" evidence="1">
    <location>
        <begin position="380"/>
        <end position="403"/>
    </location>
</feature>
<feature type="chain" id="PRO_5042471902" evidence="2">
    <location>
        <begin position="24"/>
        <end position="403"/>
    </location>
</feature>
<reference evidence="4" key="1">
    <citation type="submission" date="2025-08" db="UniProtKB">
        <authorList>
            <consortium name="RefSeq"/>
        </authorList>
    </citation>
    <scope>IDENTIFICATION</scope>
</reference>
<dbReference type="AlphaFoldDB" id="A0AAJ6QQH8"/>
<gene>
    <name evidence="4" type="primary">LOC100899912</name>
</gene>